<reference evidence="4 5" key="1">
    <citation type="submission" date="2018-06" db="EMBL/GenBank/DDBJ databases">
        <title>Comparative genomics of Bradyrhizobium nodulating Arachidis hypogaea.</title>
        <authorList>
            <person name="Li Y."/>
        </authorList>
    </citation>
    <scope>NUCLEOTIDE SEQUENCE [LARGE SCALE GENOMIC DNA]</scope>
    <source>
        <strain evidence="4 5">CCBAU 051107</strain>
    </source>
</reference>
<evidence type="ECO:0000256" key="1">
    <source>
        <dbReference type="SAM" id="Coils"/>
    </source>
</evidence>
<dbReference type="AlphaFoldDB" id="A0AAE7TIH6"/>
<evidence type="ECO:0000313" key="4">
    <source>
        <dbReference type="EMBL" id="QOZ69309.1"/>
    </source>
</evidence>
<keyword evidence="3" id="KW-0812">Transmembrane</keyword>
<feature type="coiled-coil region" evidence="1">
    <location>
        <begin position="120"/>
        <end position="154"/>
    </location>
</feature>
<proteinExistence type="predicted"/>
<feature type="region of interest" description="Disordered" evidence="2">
    <location>
        <begin position="195"/>
        <end position="261"/>
    </location>
</feature>
<name>A0AAE7TIH6_9BRAD</name>
<dbReference type="EMBL" id="CP030050">
    <property type="protein sequence ID" value="QOZ69309.1"/>
    <property type="molecule type" value="Genomic_DNA"/>
</dbReference>
<keyword evidence="3" id="KW-1133">Transmembrane helix</keyword>
<evidence type="ECO:0000256" key="2">
    <source>
        <dbReference type="SAM" id="MobiDB-lite"/>
    </source>
</evidence>
<dbReference type="RefSeq" id="WP_092217282.1">
    <property type="nucleotide sequence ID" value="NZ_CP030050.1"/>
</dbReference>
<dbReference type="Proteomes" id="UP000594015">
    <property type="component" value="Chromosome"/>
</dbReference>
<accession>A0AAE7TIH6</accession>
<protein>
    <submittedName>
        <fullName evidence="4">Uncharacterized protein</fullName>
    </submittedName>
</protein>
<keyword evidence="3" id="KW-0472">Membrane</keyword>
<keyword evidence="1" id="KW-0175">Coiled coil</keyword>
<evidence type="ECO:0000313" key="5">
    <source>
        <dbReference type="Proteomes" id="UP000594015"/>
    </source>
</evidence>
<sequence>MNSTLDDGLAKEPIASLEEQLSNLLEAGFAPTAPPASMKRSPAALATIQAHWQYVAFVGLLLAASMSVAAWWWSSSVETARMTASDPAALTRAVPDAVAPTAVALSSELTQQLQPMARDLAALSQTVEQLKARQEQLIRDNDNLASQLKASREELARNDRIIDQIKANQIEMARQNMTLTERLDANEEQLARVLTSASEPKATPEAPPQVSPEEPKVMPDIPLPRPRQPANVAQTQRPPPTPERSQAKKPQPLLAWPWSQR</sequence>
<feature type="transmembrane region" description="Helical" evidence="3">
    <location>
        <begin position="52"/>
        <end position="73"/>
    </location>
</feature>
<dbReference type="KEGG" id="barh:WN72_25570"/>
<evidence type="ECO:0000256" key="3">
    <source>
        <dbReference type="SAM" id="Phobius"/>
    </source>
</evidence>
<gene>
    <name evidence="4" type="ORF">WN72_25570</name>
</gene>
<organism evidence="4 5">
    <name type="scientific">Bradyrhizobium arachidis</name>
    <dbReference type="NCBI Taxonomy" id="858423"/>
    <lineage>
        <taxon>Bacteria</taxon>
        <taxon>Pseudomonadati</taxon>
        <taxon>Pseudomonadota</taxon>
        <taxon>Alphaproteobacteria</taxon>
        <taxon>Hyphomicrobiales</taxon>
        <taxon>Nitrobacteraceae</taxon>
        <taxon>Bradyrhizobium</taxon>
    </lineage>
</organism>